<comment type="caution">
    <text evidence="2">The sequence shown here is derived from an EMBL/GenBank/DDBJ whole genome shotgun (WGS) entry which is preliminary data.</text>
</comment>
<dbReference type="SUPFAM" id="SSF51658">
    <property type="entry name" value="Xylose isomerase-like"/>
    <property type="match status" value="1"/>
</dbReference>
<evidence type="ECO:0000259" key="1">
    <source>
        <dbReference type="Pfam" id="PF01261"/>
    </source>
</evidence>
<dbReference type="InterPro" id="IPR050312">
    <property type="entry name" value="IolE/XylAMocC-like"/>
</dbReference>
<evidence type="ECO:0000313" key="2">
    <source>
        <dbReference type="EMBL" id="OHA48893.1"/>
    </source>
</evidence>
<name>A0A1G2PKU1_9BACT</name>
<accession>A0A1G2PKU1</accession>
<dbReference type="Pfam" id="PF01261">
    <property type="entry name" value="AP_endonuc_2"/>
    <property type="match status" value="1"/>
</dbReference>
<organism evidence="2 3">
    <name type="scientific">Candidatus Terrybacteria bacterium RIFCSPHIGHO2_01_FULL_48_17</name>
    <dbReference type="NCBI Taxonomy" id="1802362"/>
    <lineage>
        <taxon>Bacteria</taxon>
        <taxon>Candidatus Terryibacteriota</taxon>
    </lineage>
</organism>
<reference evidence="2 3" key="1">
    <citation type="journal article" date="2016" name="Nat. Commun.">
        <title>Thousands of microbial genomes shed light on interconnected biogeochemical processes in an aquifer system.</title>
        <authorList>
            <person name="Anantharaman K."/>
            <person name="Brown C.T."/>
            <person name="Hug L.A."/>
            <person name="Sharon I."/>
            <person name="Castelle C.J."/>
            <person name="Probst A.J."/>
            <person name="Thomas B.C."/>
            <person name="Singh A."/>
            <person name="Wilkins M.J."/>
            <person name="Karaoz U."/>
            <person name="Brodie E.L."/>
            <person name="Williams K.H."/>
            <person name="Hubbard S.S."/>
            <person name="Banfield J.F."/>
        </authorList>
    </citation>
    <scope>NUCLEOTIDE SEQUENCE [LARGE SCALE GENOMIC DNA]</scope>
</reference>
<gene>
    <name evidence="2" type="ORF">A2806_04330</name>
</gene>
<feature type="domain" description="Xylose isomerase-like TIM barrel" evidence="1">
    <location>
        <begin position="24"/>
        <end position="290"/>
    </location>
</feature>
<sequence>MRLAFKVNAFANRPDVLVHAAHTIKDAGFSGIGLVFDKPFLWLPNLKADRIRQLRKLLQETGLSVESVSTCTASGYWRPDDDFTPAGQRFGPSFTSRNSKERELRVRHTIKVIDFAQAVGCRYVDTSTGYQPQDMDVATTWKYTRDCLRQICDYAEKRCVSVNIEYEPGEFGPGGLFVGDASTAMLMIADVGSPALGVNLDVGHSYVCGEDVPATIRMLGERVRVVELDDIASRRDEKGVMRRRHYHLVPGEGEIEYRPIFEALREINFQGPVIVELYSLFDKNPEDACKKTFGYLAANYGSFFK</sequence>
<dbReference type="InterPro" id="IPR013022">
    <property type="entry name" value="Xyl_isomerase-like_TIM-brl"/>
</dbReference>
<evidence type="ECO:0000313" key="3">
    <source>
        <dbReference type="Proteomes" id="UP000177629"/>
    </source>
</evidence>
<dbReference type="STRING" id="1802362.A2806_04330"/>
<protein>
    <recommendedName>
        <fullName evidence="1">Xylose isomerase-like TIM barrel domain-containing protein</fullName>
    </recommendedName>
</protein>
<dbReference type="Proteomes" id="UP000177629">
    <property type="component" value="Unassembled WGS sequence"/>
</dbReference>
<dbReference type="PANTHER" id="PTHR12110">
    <property type="entry name" value="HYDROXYPYRUVATE ISOMERASE"/>
    <property type="match status" value="1"/>
</dbReference>
<dbReference type="AlphaFoldDB" id="A0A1G2PKU1"/>
<dbReference type="InterPro" id="IPR036237">
    <property type="entry name" value="Xyl_isomerase-like_sf"/>
</dbReference>
<dbReference type="Gene3D" id="3.20.20.150">
    <property type="entry name" value="Divalent-metal-dependent TIM barrel enzymes"/>
    <property type="match status" value="1"/>
</dbReference>
<proteinExistence type="predicted"/>
<dbReference type="EMBL" id="MHSS01000002">
    <property type="protein sequence ID" value="OHA48893.1"/>
    <property type="molecule type" value="Genomic_DNA"/>
</dbReference>